<dbReference type="InterPro" id="IPR006175">
    <property type="entry name" value="YjgF/YER057c/UK114"/>
</dbReference>
<sequence length="120" mass="13450">MIRRMPTHCGDETCSSCVVAGDYIFLAHHGGGQDKEDIIYQMRNTFEGMKKTLASVNATLDDMVQINLYLRDISDFRVAADVFLEYFKNGAPARMTTTTEFVGKNCLCQMDGIAYKNCSN</sequence>
<gene>
    <name evidence="1" type="ORF">G9470_10100</name>
</gene>
<dbReference type="Proteomes" id="UP000539052">
    <property type="component" value="Unassembled WGS sequence"/>
</dbReference>
<dbReference type="Pfam" id="PF01042">
    <property type="entry name" value="Ribonuc_L-PSP"/>
    <property type="match status" value="1"/>
</dbReference>
<evidence type="ECO:0000313" key="1">
    <source>
        <dbReference type="EMBL" id="NNJ30136.1"/>
    </source>
</evidence>
<comment type="caution">
    <text evidence="1">The sequence shown here is derived from an EMBL/GenBank/DDBJ whole genome shotgun (WGS) entry which is preliminary data.</text>
</comment>
<evidence type="ECO:0000313" key="2">
    <source>
        <dbReference type="Proteomes" id="UP000539052"/>
    </source>
</evidence>
<proteinExistence type="predicted"/>
<organism evidence="1 2">
    <name type="scientific">Lacrimispora defluvii</name>
    <dbReference type="NCBI Taxonomy" id="2719233"/>
    <lineage>
        <taxon>Bacteria</taxon>
        <taxon>Bacillati</taxon>
        <taxon>Bacillota</taxon>
        <taxon>Clostridia</taxon>
        <taxon>Lachnospirales</taxon>
        <taxon>Lachnospiraceae</taxon>
        <taxon>Lacrimispora</taxon>
    </lineage>
</organism>
<dbReference type="CDD" id="cd00448">
    <property type="entry name" value="YjgF_YER057c_UK114_family"/>
    <property type="match status" value="1"/>
</dbReference>
<name>A0ABX1VUU1_9FIRM</name>
<dbReference type="InterPro" id="IPR035959">
    <property type="entry name" value="RutC-like_sf"/>
</dbReference>
<dbReference type="Gene3D" id="3.30.1330.40">
    <property type="entry name" value="RutC-like"/>
    <property type="match status" value="1"/>
</dbReference>
<dbReference type="RefSeq" id="WP_170821343.1">
    <property type="nucleotide sequence ID" value="NZ_JAAOXG010000019.1"/>
</dbReference>
<dbReference type="SUPFAM" id="SSF55298">
    <property type="entry name" value="YjgF-like"/>
    <property type="match status" value="1"/>
</dbReference>
<accession>A0ABX1VUU1</accession>
<reference evidence="1 2" key="1">
    <citation type="submission" date="2020-03" db="EMBL/GenBank/DDBJ databases">
        <title>Genome Sequence of industrial isolate, B5A.</title>
        <authorList>
            <person name="Sharma S."/>
            <person name="Patil P.B."/>
            <person name="Korpole S."/>
        </authorList>
    </citation>
    <scope>NUCLEOTIDE SEQUENCE [LARGE SCALE GENOMIC DNA]</scope>
    <source>
        <strain evidence="1 2">PI-S10-B5A</strain>
    </source>
</reference>
<dbReference type="EMBL" id="JAAOXG010000019">
    <property type="protein sequence ID" value="NNJ30136.1"/>
    <property type="molecule type" value="Genomic_DNA"/>
</dbReference>
<keyword evidence="2" id="KW-1185">Reference proteome</keyword>
<protein>
    <submittedName>
        <fullName evidence="1">RidA family protein</fullName>
    </submittedName>
</protein>